<evidence type="ECO:0000313" key="3">
    <source>
        <dbReference type="Proteomes" id="UP000572051"/>
    </source>
</evidence>
<accession>A0A7Z0ES99</accession>
<dbReference type="Proteomes" id="UP000572051">
    <property type="component" value="Unassembled WGS sequence"/>
</dbReference>
<evidence type="ECO:0000313" key="2">
    <source>
        <dbReference type="EMBL" id="NYJ37385.1"/>
    </source>
</evidence>
<comment type="caution">
    <text evidence="2">The sequence shown here is derived from an EMBL/GenBank/DDBJ whole genome shotgun (WGS) entry which is preliminary data.</text>
</comment>
<dbReference type="RefSeq" id="WP_179828065.1">
    <property type="nucleotide sequence ID" value="NZ_JACCFS010000001.1"/>
</dbReference>
<proteinExistence type="predicted"/>
<gene>
    <name evidence="2" type="ORF">HNR10_005266</name>
</gene>
<organism evidence="2 3">
    <name type="scientific">Nocardiopsis aegyptia</name>
    <dbReference type="NCBI Taxonomy" id="220378"/>
    <lineage>
        <taxon>Bacteria</taxon>
        <taxon>Bacillati</taxon>
        <taxon>Actinomycetota</taxon>
        <taxon>Actinomycetes</taxon>
        <taxon>Streptosporangiales</taxon>
        <taxon>Nocardiopsidaceae</taxon>
        <taxon>Nocardiopsis</taxon>
    </lineage>
</organism>
<reference evidence="2 3" key="1">
    <citation type="submission" date="2020-07" db="EMBL/GenBank/DDBJ databases">
        <title>Sequencing the genomes of 1000 actinobacteria strains.</title>
        <authorList>
            <person name="Klenk H.-P."/>
        </authorList>
    </citation>
    <scope>NUCLEOTIDE SEQUENCE [LARGE SCALE GENOMIC DNA]</scope>
    <source>
        <strain evidence="2 3">DSM 44442</strain>
    </source>
</reference>
<sequence>MDDAHAVKQGPLRASRVMLAPARPAAAVSRSTSVVPEAPRTGLRALHGHG</sequence>
<protein>
    <submittedName>
        <fullName evidence="2">Uncharacterized protein</fullName>
    </submittedName>
</protein>
<dbReference type="EMBL" id="JACCFS010000001">
    <property type="protein sequence ID" value="NYJ37385.1"/>
    <property type="molecule type" value="Genomic_DNA"/>
</dbReference>
<keyword evidence="3" id="KW-1185">Reference proteome</keyword>
<dbReference type="AlphaFoldDB" id="A0A7Z0ES99"/>
<name>A0A7Z0ES99_9ACTN</name>
<feature type="region of interest" description="Disordered" evidence="1">
    <location>
        <begin position="30"/>
        <end position="50"/>
    </location>
</feature>
<evidence type="ECO:0000256" key="1">
    <source>
        <dbReference type="SAM" id="MobiDB-lite"/>
    </source>
</evidence>